<dbReference type="RefSeq" id="WP_386046175.1">
    <property type="nucleotide sequence ID" value="NZ_JBHUIO010000005.1"/>
</dbReference>
<name>A0ABW4ZXL2_9BACL</name>
<dbReference type="EMBL" id="JBHUIO010000005">
    <property type="protein sequence ID" value="MFD2170325.1"/>
    <property type="molecule type" value="Genomic_DNA"/>
</dbReference>
<keyword evidence="3" id="KW-1185">Reference proteome</keyword>
<comment type="caution">
    <text evidence="2">The sequence shown here is derived from an EMBL/GenBank/DDBJ whole genome shotgun (WGS) entry which is preliminary data.</text>
</comment>
<reference evidence="3" key="1">
    <citation type="journal article" date="2019" name="Int. J. Syst. Evol. Microbiol.">
        <title>The Global Catalogue of Microorganisms (GCM) 10K type strain sequencing project: providing services to taxonomists for standard genome sequencing and annotation.</title>
        <authorList>
            <consortium name="The Broad Institute Genomics Platform"/>
            <consortium name="The Broad Institute Genome Sequencing Center for Infectious Disease"/>
            <person name="Wu L."/>
            <person name="Ma J."/>
        </authorList>
    </citation>
    <scope>NUCLEOTIDE SEQUENCE [LARGE SCALE GENOMIC DNA]</scope>
    <source>
        <strain evidence="3">CGMCC 1.13574</strain>
    </source>
</reference>
<dbReference type="Proteomes" id="UP001597343">
    <property type="component" value="Unassembled WGS sequence"/>
</dbReference>
<organism evidence="2 3">
    <name type="scientific">Tumebacillus lipolyticus</name>
    <dbReference type="NCBI Taxonomy" id="1280370"/>
    <lineage>
        <taxon>Bacteria</taxon>
        <taxon>Bacillati</taxon>
        <taxon>Bacillota</taxon>
        <taxon>Bacilli</taxon>
        <taxon>Bacillales</taxon>
        <taxon>Alicyclobacillaceae</taxon>
        <taxon>Tumebacillus</taxon>
    </lineage>
</organism>
<evidence type="ECO:0000313" key="2">
    <source>
        <dbReference type="EMBL" id="MFD2170325.1"/>
    </source>
</evidence>
<sequence length="132" mass="14700">MAKKGKKTRSEGQKSGAAQPQAKPPSLGDQLKDRLKTVNKGGLLGMLNEVHKTTPDQWQDAENVKNMAKRFADQLKIPVNEERLNMFMKAYKDATKGGKPTANVEDLVKKYGNGKVDDATLKEMKKFIKPKD</sequence>
<accession>A0ABW4ZXL2</accession>
<evidence type="ECO:0000313" key="3">
    <source>
        <dbReference type="Proteomes" id="UP001597343"/>
    </source>
</evidence>
<feature type="region of interest" description="Disordered" evidence="1">
    <location>
        <begin position="1"/>
        <end position="35"/>
    </location>
</feature>
<protein>
    <submittedName>
        <fullName evidence="2">Uncharacterized protein</fullName>
    </submittedName>
</protein>
<gene>
    <name evidence="2" type="ORF">ACFSOY_09970</name>
</gene>
<evidence type="ECO:0000256" key="1">
    <source>
        <dbReference type="SAM" id="MobiDB-lite"/>
    </source>
</evidence>
<proteinExistence type="predicted"/>